<dbReference type="OrthoDB" id="691673at2759"/>
<dbReference type="EMBL" id="VCAZ01000064">
    <property type="protein sequence ID" value="TSO15250.1"/>
    <property type="molecule type" value="Genomic_DNA"/>
</dbReference>
<evidence type="ECO:0000313" key="2">
    <source>
        <dbReference type="Proteomes" id="UP000319801"/>
    </source>
</evidence>
<comment type="caution">
    <text evidence="1">The sequence shown here is derived from an EMBL/GenBank/DDBJ whole genome shotgun (WGS) entry which is preliminary data.</text>
</comment>
<organism evidence="1 2">
    <name type="scientific">Bagarius yarrelli</name>
    <name type="common">Goonch</name>
    <name type="synonym">Bagrus yarrelli</name>
    <dbReference type="NCBI Taxonomy" id="175774"/>
    <lineage>
        <taxon>Eukaryota</taxon>
        <taxon>Metazoa</taxon>
        <taxon>Chordata</taxon>
        <taxon>Craniata</taxon>
        <taxon>Vertebrata</taxon>
        <taxon>Euteleostomi</taxon>
        <taxon>Actinopterygii</taxon>
        <taxon>Neopterygii</taxon>
        <taxon>Teleostei</taxon>
        <taxon>Ostariophysi</taxon>
        <taxon>Siluriformes</taxon>
        <taxon>Sisoridae</taxon>
        <taxon>Sisorinae</taxon>
        <taxon>Bagarius</taxon>
    </lineage>
</organism>
<sequence>MELCGLNSSSNGHTHAQEWHHEASAGYLPQKRKRSDVLNMTGDRSECADAFPAKETHRNSSSFVRLDGQKGVYYSERWEPNGSTLYLPVRDTVLANVHRYEQLSFEHGCFCIGDHAGGFLQRVQGQALHCWRYSEAERKLFIALSYFFTNCETCCDFFSSCTICLISHSNSSNRSALTSPQSLAQSSVTQTEISEGSQTAQTSRNPVQNTHTVIFVQQPQAEAETL</sequence>
<protein>
    <submittedName>
        <fullName evidence="1">Uncharacterized protein</fullName>
    </submittedName>
</protein>
<evidence type="ECO:0000313" key="1">
    <source>
        <dbReference type="EMBL" id="TSO15250.1"/>
    </source>
</evidence>
<dbReference type="AlphaFoldDB" id="A0A556U8X9"/>
<reference evidence="1 2" key="1">
    <citation type="journal article" date="2019" name="Genome Biol. Evol.">
        <title>Whole-Genome Sequencing of the Giant Devil Catfish, Bagarius yarrelli.</title>
        <authorList>
            <person name="Jiang W."/>
            <person name="Lv Y."/>
            <person name="Cheng L."/>
            <person name="Yang K."/>
            <person name="Chao B."/>
            <person name="Wang X."/>
            <person name="Li Y."/>
            <person name="Pan X."/>
            <person name="You X."/>
            <person name="Zhang Y."/>
            <person name="Yang J."/>
            <person name="Li J."/>
            <person name="Zhang X."/>
            <person name="Liu S."/>
            <person name="Sun C."/>
            <person name="Yang J."/>
            <person name="Shi Q."/>
        </authorList>
    </citation>
    <scope>NUCLEOTIDE SEQUENCE [LARGE SCALE GENOMIC DNA]</scope>
    <source>
        <strain evidence="1">JWS20170419001</strain>
        <tissue evidence="1">Muscle</tissue>
    </source>
</reference>
<proteinExistence type="predicted"/>
<gene>
    <name evidence="1" type="ORF">Baya_9896</name>
</gene>
<keyword evidence="2" id="KW-1185">Reference proteome</keyword>
<dbReference type="Proteomes" id="UP000319801">
    <property type="component" value="Unassembled WGS sequence"/>
</dbReference>
<name>A0A556U8X9_BAGYA</name>
<accession>A0A556U8X9</accession>